<organism evidence="1 2">
    <name type="scientific">Miscanthus lutarioriparius</name>
    <dbReference type="NCBI Taxonomy" id="422564"/>
    <lineage>
        <taxon>Eukaryota</taxon>
        <taxon>Viridiplantae</taxon>
        <taxon>Streptophyta</taxon>
        <taxon>Embryophyta</taxon>
        <taxon>Tracheophyta</taxon>
        <taxon>Spermatophyta</taxon>
        <taxon>Magnoliopsida</taxon>
        <taxon>Liliopsida</taxon>
        <taxon>Poales</taxon>
        <taxon>Poaceae</taxon>
        <taxon>PACMAD clade</taxon>
        <taxon>Panicoideae</taxon>
        <taxon>Andropogonodae</taxon>
        <taxon>Andropogoneae</taxon>
        <taxon>Saccharinae</taxon>
        <taxon>Miscanthus</taxon>
    </lineage>
</organism>
<name>A0A811RZW9_9POAL</name>
<dbReference type="Proteomes" id="UP000604825">
    <property type="component" value="Unassembled WGS sequence"/>
</dbReference>
<protein>
    <submittedName>
        <fullName evidence="1">Uncharacterized protein</fullName>
    </submittedName>
</protein>
<sequence>MLEGCRSPGASNAATGDFFTVGEGSHKVSLDGDFSIQVDSYSHIKGNHKFQKIGMRAISYFWEKMQVFAFAGAACCLRTMEEAVMKIGSRGRCRCMVPGLTRLWGSSCLLRPNWATMLTRSSSRQARDIADQGSNPEGEITVQKCEEFLSQASSISDEDYEDFLVTISESMAKKITDQETYLKVFVFLGGLSRTIGQSFYNHLSL</sequence>
<accession>A0A811RZW9</accession>
<comment type="caution">
    <text evidence="1">The sequence shown here is derived from an EMBL/GenBank/DDBJ whole genome shotgun (WGS) entry which is preliminary data.</text>
</comment>
<dbReference type="EMBL" id="CAJGYO010000017">
    <property type="protein sequence ID" value="CAD6334383.1"/>
    <property type="molecule type" value="Genomic_DNA"/>
</dbReference>
<reference evidence="1" key="1">
    <citation type="submission" date="2020-10" db="EMBL/GenBank/DDBJ databases">
        <authorList>
            <person name="Han B."/>
            <person name="Lu T."/>
            <person name="Zhao Q."/>
            <person name="Huang X."/>
            <person name="Zhao Y."/>
        </authorList>
    </citation>
    <scope>NUCLEOTIDE SEQUENCE</scope>
</reference>
<proteinExistence type="predicted"/>
<dbReference type="AlphaFoldDB" id="A0A811RZW9"/>
<evidence type="ECO:0000313" key="1">
    <source>
        <dbReference type="EMBL" id="CAD6334383.1"/>
    </source>
</evidence>
<keyword evidence="2" id="KW-1185">Reference proteome</keyword>
<gene>
    <name evidence="1" type="ORF">NCGR_LOCUS58481</name>
</gene>
<evidence type="ECO:0000313" key="2">
    <source>
        <dbReference type="Proteomes" id="UP000604825"/>
    </source>
</evidence>